<dbReference type="InterPro" id="IPR015797">
    <property type="entry name" value="NUDIX_hydrolase-like_dom_sf"/>
</dbReference>
<keyword evidence="2" id="KW-0378">Hydrolase</keyword>
<feature type="domain" description="Nudix hydrolase" evidence="3">
    <location>
        <begin position="16"/>
        <end position="149"/>
    </location>
</feature>
<dbReference type="InterPro" id="IPR000086">
    <property type="entry name" value="NUDIX_hydrolase_dom"/>
</dbReference>
<evidence type="ECO:0000259" key="3">
    <source>
        <dbReference type="PROSITE" id="PS51462"/>
    </source>
</evidence>
<dbReference type="InterPro" id="IPR020476">
    <property type="entry name" value="Nudix_hydrolase"/>
</dbReference>
<organism evidence="4 5">
    <name type="scientific">Roseburia faecis</name>
    <dbReference type="NCBI Taxonomy" id="301302"/>
    <lineage>
        <taxon>Bacteria</taxon>
        <taxon>Bacillati</taxon>
        <taxon>Bacillota</taxon>
        <taxon>Clostridia</taxon>
        <taxon>Lachnospirales</taxon>
        <taxon>Lachnospiraceae</taxon>
        <taxon>Roseburia</taxon>
    </lineage>
</organism>
<dbReference type="GO" id="GO:0016787">
    <property type="term" value="F:hydrolase activity"/>
    <property type="evidence" value="ECO:0007669"/>
    <property type="project" value="UniProtKB-KW"/>
</dbReference>
<dbReference type="RefSeq" id="WP_155177528.1">
    <property type="nucleotide sequence ID" value="NZ_CP184331.1"/>
</dbReference>
<dbReference type="CDD" id="cd04677">
    <property type="entry name" value="NUDIX_Hydrolase"/>
    <property type="match status" value="1"/>
</dbReference>
<comment type="caution">
    <text evidence="4">The sequence shown here is derived from an EMBL/GenBank/DDBJ whole genome shotgun (WGS) entry which is preliminary data.</text>
</comment>
<evidence type="ECO:0000313" key="4">
    <source>
        <dbReference type="EMBL" id="MTR82773.1"/>
    </source>
</evidence>
<dbReference type="EMBL" id="WNAL01000036">
    <property type="protein sequence ID" value="MTR82773.1"/>
    <property type="molecule type" value="Genomic_DNA"/>
</dbReference>
<dbReference type="Gene3D" id="3.90.79.10">
    <property type="entry name" value="Nucleoside Triphosphate Pyrophosphohydrolase"/>
    <property type="match status" value="1"/>
</dbReference>
<accession>A0A844KSK1</accession>
<dbReference type="PANTHER" id="PTHR43046">
    <property type="entry name" value="GDP-MANNOSE MANNOSYL HYDROLASE"/>
    <property type="match status" value="1"/>
</dbReference>
<dbReference type="PANTHER" id="PTHR43046:SF2">
    <property type="entry name" value="8-OXO-DGTP DIPHOSPHATASE-RELATED"/>
    <property type="match status" value="1"/>
</dbReference>
<protein>
    <submittedName>
        <fullName evidence="4">NUDIX domain-containing protein</fullName>
    </submittedName>
</protein>
<reference evidence="4 5" key="1">
    <citation type="journal article" date="2019" name="Nat. Med.">
        <title>A library of human gut bacterial isolates paired with longitudinal multiomics data enables mechanistic microbiome research.</title>
        <authorList>
            <person name="Poyet M."/>
            <person name="Groussin M."/>
            <person name="Gibbons S.M."/>
            <person name="Avila-Pacheco J."/>
            <person name="Jiang X."/>
            <person name="Kearney S.M."/>
            <person name="Perrotta A.R."/>
            <person name="Berdy B."/>
            <person name="Zhao S."/>
            <person name="Lieberman T.D."/>
            <person name="Swanson P.K."/>
            <person name="Smith M."/>
            <person name="Roesemann S."/>
            <person name="Alexander J.E."/>
            <person name="Rich S.A."/>
            <person name="Livny J."/>
            <person name="Vlamakis H."/>
            <person name="Clish C."/>
            <person name="Bullock K."/>
            <person name="Deik A."/>
            <person name="Scott J."/>
            <person name="Pierce K.A."/>
            <person name="Xavier R.J."/>
            <person name="Alm E.J."/>
        </authorList>
    </citation>
    <scope>NUCLEOTIDE SEQUENCE [LARGE SCALE GENOMIC DNA]</scope>
    <source>
        <strain evidence="4 5">BIOML-A1</strain>
    </source>
</reference>
<proteinExistence type="predicted"/>
<name>A0A844KSK1_9FIRM</name>
<evidence type="ECO:0000256" key="2">
    <source>
        <dbReference type="ARBA" id="ARBA00022801"/>
    </source>
</evidence>
<comment type="cofactor">
    <cofactor evidence="1">
        <name>Mg(2+)</name>
        <dbReference type="ChEBI" id="CHEBI:18420"/>
    </cofactor>
</comment>
<evidence type="ECO:0000313" key="5">
    <source>
        <dbReference type="Proteomes" id="UP000446657"/>
    </source>
</evidence>
<evidence type="ECO:0000256" key="1">
    <source>
        <dbReference type="ARBA" id="ARBA00001946"/>
    </source>
</evidence>
<dbReference type="Pfam" id="PF00293">
    <property type="entry name" value="NUDIX"/>
    <property type="match status" value="1"/>
</dbReference>
<dbReference type="PRINTS" id="PR00502">
    <property type="entry name" value="NUDIXFAMILY"/>
</dbReference>
<dbReference type="Proteomes" id="UP000446657">
    <property type="component" value="Unassembled WGS sequence"/>
</dbReference>
<gene>
    <name evidence="4" type="ORF">GMD30_14030</name>
</gene>
<sequence>MGYILELRKQVGHRPLIMTCAGVLLLNEKRELLLQKRADNGLWGYPGGSMELGDSFEDCARREVQEETGLICGNLEHFMNVSGEEVHYVYPNGDEIYAAEEIFLCRKFSGQIICQQEEVEKLCFFRMDELPSKEQINPNNYPAIERLRRMMDENCTTGKGNFTEGRRKDC</sequence>
<dbReference type="PROSITE" id="PS51462">
    <property type="entry name" value="NUDIX"/>
    <property type="match status" value="1"/>
</dbReference>
<dbReference type="GeneID" id="99746100"/>
<dbReference type="AlphaFoldDB" id="A0A844KSK1"/>
<dbReference type="SUPFAM" id="SSF55811">
    <property type="entry name" value="Nudix"/>
    <property type="match status" value="1"/>
</dbReference>